<name>A0A427ABV2_ENSVE</name>
<evidence type="ECO:0000256" key="1">
    <source>
        <dbReference type="SAM" id="MobiDB-lite"/>
    </source>
</evidence>
<evidence type="ECO:0000313" key="2">
    <source>
        <dbReference type="EMBL" id="RRT73703.1"/>
    </source>
</evidence>
<proteinExistence type="predicted"/>
<reference evidence="2 3" key="1">
    <citation type="journal article" date="2014" name="Agronomy (Basel)">
        <title>A Draft Genome Sequence for Ensete ventricosum, the Drought-Tolerant Tree Against Hunger.</title>
        <authorList>
            <person name="Harrison J."/>
            <person name="Moore K.A."/>
            <person name="Paszkiewicz K."/>
            <person name="Jones T."/>
            <person name="Grant M."/>
            <person name="Ambacheew D."/>
            <person name="Muzemil S."/>
            <person name="Studholme D.J."/>
        </authorList>
    </citation>
    <scope>NUCLEOTIDE SEQUENCE [LARGE SCALE GENOMIC DNA]</scope>
</reference>
<gene>
    <name evidence="2" type="ORF">B296_00022584</name>
</gene>
<feature type="region of interest" description="Disordered" evidence="1">
    <location>
        <begin position="1"/>
        <end position="27"/>
    </location>
</feature>
<sequence>MDPEFQFDGASSDEGAGVEERAAQSPWEFASYSESVAEEHARRNTTSIDAKITRALQERAVSLPDDGDGEEVEEEEPEPEPGDEVLSGDELGKQAKFALPSGKIPYRSVRTGPIADWYADRSLLGGTAKIDRRRSIEGEKGKKKRRRRKNKRIHTSFPRAVLACASSLPTRCPHPRVARASSSPTGDSSPVQGDRTSPHARRKISE</sequence>
<dbReference type="EMBL" id="AMZH03003014">
    <property type="protein sequence ID" value="RRT73703.1"/>
    <property type="molecule type" value="Genomic_DNA"/>
</dbReference>
<organism evidence="2 3">
    <name type="scientific">Ensete ventricosum</name>
    <name type="common">Abyssinian banana</name>
    <name type="synonym">Musa ensete</name>
    <dbReference type="NCBI Taxonomy" id="4639"/>
    <lineage>
        <taxon>Eukaryota</taxon>
        <taxon>Viridiplantae</taxon>
        <taxon>Streptophyta</taxon>
        <taxon>Embryophyta</taxon>
        <taxon>Tracheophyta</taxon>
        <taxon>Spermatophyta</taxon>
        <taxon>Magnoliopsida</taxon>
        <taxon>Liliopsida</taxon>
        <taxon>Zingiberales</taxon>
        <taxon>Musaceae</taxon>
        <taxon>Ensete</taxon>
    </lineage>
</organism>
<feature type="compositionally biased region" description="Acidic residues" evidence="1">
    <location>
        <begin position="65"/>
        <end position="87"/>
    </location>
</feature>
<comment type="caution">
    <text evidence="2">The sequence shown here is derived from an EMBL/GenBank/DDBJ whole genome shotgun (WGS) entry which is preliminary data.</text>
</comment>
<feature type="non-terminal residue" evidence="2">
    <location>
        <position position="206"/>
    </location>
</feature>
<evidence type="ECO:0000313" key="3">
    <source>
        <dbReference type="Proteomes" id="UP000287651"/>
    </source>
</evidence>
<protein>
    <submittedName>
        <fullName evidence="2">Uncharacterized protein</fullName>
    </submittedName>
</protein>
<feature type="compositionally biased region" description="Basic and acidic residues" evidence="1">
    <location>
        <begin position="129"/>
        <end position="140"/>
    </location>
</feature>
<feature type="region of interest" description="Disordered" evidence="1">
    <location>
        <begin position="128"/>
        <end position="206"/>
    </location>
</feature>
<dbReference type="Proteomes" id="UP000287651">
    <property type="component" value="Unassembled WGS sequence"/>
</dbReference>
<accession>A0A427ABV2</accession>
<feature type="compositionally biased region" description="Basic residues" evidence="1">
    <location>
        <begin position="141"/>
        <end position="154"/>
    </location>
</feature>
<feature type="region of interest" description="Disordered" evidence="1">
    <location>
        <begin position="57"/>
        <end position="93"/>
    </location>
</feature>
<feature type="compositionally biased region" description="Polar residues" evidence="1">
    <location>
        <begin position="180"/>
        <end position="195"/>
    </location>
</feature>
<dbReference type="AlphaFoldDB" id="A0A427ABV2"/>